<keyword evidence="1" id="KW-0175">Coiled coil</keyword>
<evidence type="ECO:0000256" key="2">
    <source>
        <dbReference type="SAM" id="MobiDB-lite"/>
    </source>
</evidence>
<evidence type="ECO:0000313" key="3">
    <source>
        <dbReference type="EMBL" id="EFN89306.1"/>
    </source>
</evidence>
<gene>
    <name evidence="3" type="ORF">EAI_06197</name>
</gene>
<sequence>MSKAEEGLRTKDQEIARLKRKVKEWENKHKSQELLHKKEQRIQASNSEYFYQRCLTLEHKIFEMEKFLADYGLVWVGNKKDQMDTDNVSNRPRSIGNRLRPRPRSASLSGRQIIGMQSSRTKTLSTAEINNCELSIANFIVESSVKRPRVTKSATYARKNSPPLLHQINEATGKPDELRLKIRSLTGSTVYLVHISTDESLVKLYELLDKAIKMSGYKGYKVLLCGYSPKKLERVDASLKECGINRDCVLHLVND</sequence>
<feature type="coiled-coil region" evidence="1">
    <location>
        <begin position="1"/>
        <end position="35"/>
    </location>
</feature>
<protein>
    <recommendedName>
        <fullName evidence="5">UBX domain-containing protein 11</fullName>
    </recommendedName>
</protein>
<accession>E2B4S7</accession>
<dbReference type="InParanoid" id="E2B4S7"/>
<dbReference type="AlphaFoldDB" id="E2B4S7"/>
<dbReference type="Proteomes" id="UP000008237">
    <property type="component" value="Unassembled WGS sequence"/>
</dbReference>
<organism evidence="4">
    <name type="scientific">Harpegnathos saltator</name>
    <name type="common">Jerdon's jumping ant</name>
    <dbReference type="NCBI Taxonomy" id="610380"/>
    <lineage>
        <taxon>Eukaryota</taxon>
        <taxon>Metazoa</taxon>
        <taxon>Ecdysozoa</taxon>
        <taxon>Arthropoda</taxon>
        <taxon>Hexapoda</taxon>
        <taxon>Insecta</taxon>
        <taxon>Pterygota</taxon>
        <taxon>Neoptera</taxon>
        <taxon>Endopterygota</taxon>
        <taxon>Hymenoptera</taxon>
        <taxon>Apocrita</taxon>
        <taxon>Aculeata</taxon>
        <taxon>Formicoidea</taxon>
        <taxon>Formicidae</taxon>
        <taxon>Ponerinae</taxon>
        <taxon>Ponerini</taxon>
        <taxon>Harpegnathos</taxon>
    </lineage>
</organism>
<dbReference type="OrthoDB" id="25887at2759"/>
<keyword evidence="4" id="KW-1185">Reference proteome</keyword>
<evidence type="ECO:0008006" key="5">
    <source>
        <dbReference type="Google" id="ProtNLM"/>
    </source>
</evidence>
<dbReference type="EMBL" id="GL445595">
    <property type="protein sequence ID" value="EFN89306.1"/>
    <property type="molecule type" value="Genomic_DNA"/>
</dbReference>
<reference evidence="3 4" key="1">
    <citation type="journal article" date="2010" name="Science">
        <title>Genomic comparison of the ants Camponotus floridanus and Harpegnathos saltator.</title>
        <authorList>
            <person name="Bonasio R."/>
            <person name="Zhang G."/>
            <person name="Ye C."/>
            <person name="Mutti N.S."/>
            <person name="Fang X."/>
            <person name="Qin N."/>
            <person name="Donahue G."/>
            <person name="Yang P."/>
            <person name="Li Q."/>
            <person name="Li C."/>
            <person name="Zhang P."/>
            <person name="Huang Z."/>
            <person name="Berger S.L."/>
            <person name="Reinberg D."/>
            <person name="Wang J."/>
            <person name="Liebig J."/>
        </authorList>
    </citation>
    <scope>NUCLEOTIDE SEQUENCE [LARGE SCALE GENOMIC DNA]</scope>
    <source>
        <strain evidence="3 4">R22 G/1</strain>
    </source>
</reference>
<dbReference type="SUPFAM" id="SSF54236">
    <property type="entry name" value="Ubiquitin-like"/>
    <property type="match status" value="1"/>
</dbReference>
<feature type="region of interest" description="Disordered" evidence="2">
    <location>
        <begin position="82"/>
        <end position="106"/>
    </location>
</feature>
<dbReference type="STRING" id="610380.E2B4S7"/>
<name>E2B4S7_HARSA</name>
<evidence type="ECO:0000313" key="4">
    <source>
        <dbReference type="Proteomes" id="UP000008237"/>
    </source>
</evidence>
<dbReference type="InterPro" id="IPR029071">
    <property type="entry name" value="Ubiquitin-like_domsf"/>
</dbReference>
<evidence type="ECO:0000256" key="1">
    <source>
        <dbReference type="SAM" id="Coils"/>
    </source>
</evidence>
<proteinExistence type="predicted"/>